<sequence>MPLTSTSLPSATLRLRSLSVFARQSTRRGASGG</sequence>
<accession>A0A0A8ZJ56</accession>
<dbReference type="AlphaFoldDB" id="A0A0A8ZJ56"/>
<protein>
    <submittedName>
        <fullName evidence="1">Uncharacterized protein</fullName>
    </submittedName>
</protein>
<reference evidence="1" key="1">
    <citation type="submission" date="2014-09" db="EMBL/GenBank/DDBJ databases">
        <authorList>
            <person name="Magalhaes I.L.F."/>
            <person name="Oliveira U."/>
            <person name="Santos F.R."/>
            <person name="Vidigal T.H.D.A."/>
            <person name="Brescovit A.D."/>
            <person name="Santos A.J."/>
        </authorList>
    </citation>
    <scope>NUCLEOTIDE SEQUENCE</scope>
    <source>
        <tissue evidence="1">Shoot tissue taken approximately 20 cm above the soil surface</tissue>
    </source>
</reference>
<reference evidence="1" key="2">
    <citation type="journal article" date="2015" name="Data Brief">
        <title>Shoot transcriptome of the giant reed, Arundo donax.</title>
        <authorList>
            <person name="Barrero R.A."/>
            <person name="Guerrero F.D."/>
            <person name="Moolhuijzen P."/>
            <person name="Goolsby J.A."/>
            <person name="Tidwell J."/>
            <person name="Bellgard S.E."/>
            <person name="Bellgard M.I."/>
        </authorList>
    </citation>
    <scope>NUCLEOTIDE SEQUENCE</scope>
    <source>
        <tissue evidence="1">Shoot tissue taken approximately 20 cm above the soil surface</tissue>
    </source>
</reference>
<organism evidence="1">
    <name type="scientific">Arundo donax</name>
    <name type="common">Giant reed</name>
    <name type="synonym">Donax arundinaceus</name>
    <dbReference type="NCBI Taxonomy" id="35708"/>
    <lineage>
        <taxon>Eukaryota</taxon>
        <taxon>Viridiplantae</taxon>
        <taxon>Streptophyta</taxon>
        <taxon>Embryophyta</taxon>
        <taxon>Tracheophyta</taxon>
        <taxon>Spermatophyta</taxon>
        <taxon>Magnoliopsida</taxon>
        <taxon>Liliopsida</taxon>
        <taxon>Poales</taxon>
        <taxon>Poaceae</taxon>
        <taxon>PACMAD clade</taxon>
        <taxon>Arundinoideae</taxon>
        <taxon>Arundineae</taxon>
        <taxon>Arundo</taxon>
    </lineage>
</organism>
<evidence type="ECO:0000313" key="1">
    <source>
        <dbReference type="EMBL" id="JAD34897.1"/>
    </source>
</evidence>
<name>A0A0A8ZJ56_ARUDO</name>
<dbReference type="EMBL" id="GBRH01262998">
    <property type="protein sequence ID" value="JAD34897.1"/>
    <property type="molecule type" value="Transcribed_RNA"/>
</dbReference>
<proteinExistence type="predicted"/>